<evidence type="ECO:0000313" key="1">
    <source>
        <dbReference type="EMBL" id="CDI43825.1"/>
    </source>
</evidence>
<gene>
    <name evidence="1" type="ORF">LHCIRMBIA953_01970</name>
</gene>
<dbReference type="Proteomes" id="UP000017243">
    <property type="component" value="Unassembled WGS sequence"/>
</dbReference>
<accession>U4QNZ0</accession>
<evidence type="ECO:0000313" key="2">
    <source>
        <dbReference type="Proteomes" id="UP000017243"/>
    </source>
</evidence>
<sequence length="8" mass="1058">MIRNHHHN</sequence>
<protein>
    <submittedName>
        <fullName evidence="1">Uncharacterized protein</fullName>
    </submittedName>
</protein>
<comment type="caution">
    <text evidence="1">The sequence shown here is derived from an EMBL/GenBank/DDBJ whole genome shotgun (WGS) entry which is preliminary data.</text>
</comment>
<organism evidence="1 2">
    <name type="scientific">Lactobacillus helveticus CIRM-BIA 953</name>
    <dbReference type="NCBI Taxonomy" id="1226335"/>
    <lineage>
        <taxon>Bacteria</taxon>
        <taxon>Bacillati</taxon>
        <taxon>Bacillota</taxon>
        <taxon>Bacilli</taxon>
        <taxon>Lactobacillales</taxon>
        <taxon>Lactobacillaceae</taxon>
        <taxon>Lactobacillus</taxon>
    </lineage>
</organism>
<reference evidence="1 2" key="1">
    <citation type="submission" date="2013-09" db="EMBL/GenBank/DDBJ databases">
        <title>Draft Genome Sequence of five Lactobacillus helveticus strains CIRM-BIA 101T, 103, 104, 951 and 953 isolated from milk product.</title>
        <authorList>
            <person name="Valence F."/>
            <person name="Chuat V."/>
            <person name="Ma L."/>
            <person name="Creno S."/>
            <person name="Falentin H."/>
            <person name="Lortal S."/>
            <person name="Bizet C."/>
            <person name="Clermont D."/>
            <person name="Loux V."/>
            <person name="Bouchier C."/>
            <person name="Cousin S."/>
        </authorList>
    </citation>
    <scope>NUCLEOTIDE SEQUENCE [LARGE SCALE GENOMIC DNA]</scope>
    <source>
        <strain evidence="1 2">CIRM-BIA 953</strain>
    </source>
</reference>
<proteinExistence type="predicted"/>
<dbReference type="EMBL" id="CBUH010000198">
    <property type="protein sequence ID" value="CDI43825.1"/>
    <property type="molecule type" value="Genomic_DNA"/>
</dbReference>
<name>U4QNZ0_LACHE</name>